<evidence type="ECO:0000313" key="4">
    <source>
        <dbReference type="Proteomes" id="UP000070394"/>
    </source>
</evidence>
<keyword evidence="4" id="KW-1185">Reference proteome</keyword>
<dbReference type="SUPFAM" id="SSF55486">
    <property type="entry name" value="Metalloproteases ('zincins'), catalytic domain"/>
    <property type="match status" value="1"/>
</dbReference>
<dbReference type="STRING" id="467210.HMPREF1866_02343"/>
<evidence type="ECO:0000256" key="1">
    <source>
        <dbReference type="SAM" id="Coils"/>
    </source>
</evidence>
<dbReference type="EMBL" id="LSDA01000126">
    <property type="protein sequence ID" value="KXB54491.1"/>
    <property type="molecule type" value="Genomic_DNA"/>
</dbReference>
<dbReference type="RefSeq" id="WP_156431819.1">
    <property type="nucleotide sequence ID" value="NZ_KQ959842.1"/>
</dbReference>
<dbReference type="GO" id="GO:0008237">
    <property type="term" value="F:metallopeptidase activity"/>
    <property type="evidence" value="ECO:0007669"/>
    <property type="project" value="InterPro"/>
</dbReference>
<dbReference type="InterPro" id="IPR024079">
    <property type="entry name" value="MetalloPept_cat_dom_sf"/>
</dbReference>
<comment type="caution">
    <text evidence="3">The sequence shown here is derived from an EMBL/GenBank/DDBJ whole genome shotgun (WGS) entry which is preliminary data.</text>
</comment>
<protein>
    <submittedName>
        <fullName evidence="3">Phage protein F-like protein</fullName>
    </submittedName>
</protein>
<name>A0A133ZGG0_9FIRM</name>
<keyword evidence="1" id="KW-0175">Coiled coil</keyword>
<dbReference type="Proteomes" id="UP000070394">
    <property type="component" value="Unassembled WGS sequence"/>
</dbReference>
<gene>
    <name evidence="3" type="ORF">HMPREF1866_02343</name>
</gene>
<dbReference type="NCBIfam" id="TIGR01641">
    <property type="entry name" value="phageSPP1_gp7"/>
    <property type="match status" value="1"/>
</dbReference>
<feature type="coiled-coil region" evidence="1">
    <location>
        <begin position="19"/>
        <end position="46"/>
    </location>
</feature>
<dbReference type="OrthoDB" id="9765386at2"/>
<evidence type="ECO:0000313" key="3">
    <source>
        <dbReference type="EMBL" id="KXB54491.1"/>
    </source>
</evidence>
<accession>A0A133ZGG0</accession>
<proteinExistence type="predicted"/>
<dbReference type="Gene3D" id="3.40.390.10">
    <property type="entry name" value="Collagenase (Catalytic Domain)"/>
    <property type="match status" value="1"/>
</dbReference>
<feature type="domain" description="Phage head morphogenesis" evidence="2">
    <location>
        <begin position="199"/>
        <end position="303"/>
    </location>
</feature>
<reference evidence="4" key="1">
    <citation type="submission" date="2016-01" db="EMBL/GenBank/DDBJ databases">
        <authorList>
            <person name="Mitreva M."/>
            <person name="Pepin K.H."/>
            <person name="Mihindukulasuriya K.A."/>
            <person name="Fulton R."/>
            <person name="Fronick C."/>
            <person name="O'Laughlin M."/>
            <person name="Miner T."/>
            <person name="Herter B."/>
            <person name="Rosa B.A."/>
            <person name="Cordes M."/>
            <person name="Tomlinson C."/>
            <person name="Wollam A."/>
            <person name="Palsikar V.B."/>
            <person name="Mardis E.R."/>
            <person name="Wilson R.K."/>
        </authorList>
    </citation>
    <scope>NUCLEOTIDE SEQUENCE [LARGE SCALE GENOMIC DNA]</scope>
    <source>
        <strain evidence="4">DNF00896</strain>
    </source>
</reference>
<evidence type="ECO:0000259" key="2">
    <source>
        <dbReference type="Pfam" id="PF04233"/>
    </source>
</evidence>
<dbReference type="PATRIC" id="fig|467210.3.peg.2322"/>
<dbReference type="InterPro" id="IPR006528">
    <property type="entry name" value="Phage_head_morphogenesis_dom"/>
</dbReference>
<dbReference type="AlphaFoldDB" id="A0A133ZGG0"/>
<dbReference type="Pfam" id="PF04233">
    <property type="entry name" value="Phage_Mu_F"/>
    <property type="match status" value="1"/>
</dbReference>
<sequence length="572" mass="66325">MKNSDYWINRFGQLESVTNKDAMEAYRDVEEIYQKAQTELEDKINNWYQRFATNNQISMAEARKLLTTGEMKELKWSVEEYIKHGKENSISGQWAKELENASARFHVSRLEALKLQTQQSIEALYGNQLDIVDSAMRKAYSQRYYRTAFEFQKGFGVGFAVDRLDENTLSNIINKPWAVDGYNFSKRIWTNKEKLIGELHSSLTRNIITGADPAKAIKEIKSKMGVSSNAAGRLIMTESAYFGSVAQKDMLNNLDVEKYEIVATLDSKTSEICRSLDGKVFDMKDYQAGVTAPPFHPYCRTTTAPYFDDWEELGIDRERVARNDKSKNYFVDGNMTYKEWEAKIKKSNNQEHGGNSLDKPVAVKLGHYSAEMTIEQHKFSKGARNDYNLDDAVVYELEDGVKFVFPKDYDRNFQSMTPDKAVDLWYKVPEVVRKQAQKTIEFVDYYNPQDYYWQKIYKDFSHSYATGGETITFYRYEQPHDDLYVIRTYCHEAGHFIDTNRGVNGLDYSQGSDWTKAMKSDILHSNRISPTTYGENSNAEDFAESIVEFLWDPIYFEENFPNRAVLLKTILR</sequence>
<organism evidence="3 4">
    <name type="scientific">Lachnoanaerobaculum saburreum</name>
    <dbReference type="NCBI Taxonomy" id="467210"/>
    <lineage>
        <taxon>Bacteria</taxon>
        <taxon>Bacillati</taxon>
        <taxon>Bacillota</taxon>
        <taxon>Clostridia</taxon>
        <taxon>Lachnospirales</taxon>
        <taxon>Lachnospiraceae</taxon>
        <taxon>Lachnoanaerobaculum</taxon>
    </lineage>
</organism>